<accession>A0A9P6WEL8</accession>
<keyword evidence="3" id="KW-0576">Peroxisome</keyword>
<evidence type="ECO:0000256" key="2">
    <source>
        <dbReference type="ARBA" id="ARBA00023136"/>
    </source>
</evidence>
<dbReference type="PANTHER" id="PTHR12652:SF50">
    <property type="entry name" value="PEROXIN 11"/>
    <property type="match status" value="1"/>
</dbReference>
<dbReference type="PANTHER" id="PTHR12652">
    <property type="entry name" value="PEROXISOMAL BIOGENESIS FACTOR 11"/>
    <property type="match status" value="1"/>
</dbReference>
<evidence type="ECO:0000313" key="6">
    <source>
        <dbReference type="Proteomes" id="UP000750334"/>
    </source>
</evidence>
<name>A0A9P6WEL8_MAUEX</name>
<comment type="subcellular location">
    <subcellularLocation>
        <location evidence="4">Peroxisome membrane</location>
    </subcellularLocation>
</comment>
<proteinExistence type="predicted"/>
<sequence>MVCDTLVYHPLVTKLINFLDTTAGREKLLRLLQYLCRFLAVQQGSALSRQLQSQFTVVRKILRFLKPLNHLQTASKVYDQKLIGDSIIRGLTIVKNLCYAGYLTLDQINLLRLFNLVPVTQFTGKKVPRYTNWFWFFGLVSGLLLDLRNIQISNVKLQEVKDSNEDEMTKEKQKDFIKATYKEKFVATRRLLWDSADMFIVLNNLGYLSNREQNVALAGIVTSLLGLKDMWKATKST</sequence>
<comment type="caution">
    <text evidence="5">The sequence shown here is derived from an EMBL/GenBank/DDBJ whole genome shotgun (WGS) entry which is preliminary data.</text>
</comment>
<dbReference type="OrthoDB" id="411017at2759"/>
<dbReference type="InterPro" id="IPR008733">
    <property type="entry name" value="PEX11"/>
</dbReference>
<dbReference type="Proteomes" id="UP000750334">
    <property type="component" value="Unassembled WGS sequence"/>
</dbReference>
<keyword evidence="2" id="KW-0472">Membrane</keyword>
<protein>
    <recommendedName>
        <fullName evidence="7">Peroxisomal membrane protein PEX11</fullName>
    </recommendedName>
</protein>
<gene>
    <name evidence="5" type="ORF">C6P45_003719</name>
</gene>
<evidence type="ECO:0008006" key="7">
    <source>
        <dbReference type="Google" id="ProtNLM"/>
    </source>
</evidence>
<evidence type="ECO:0000256" key="3">
    <source>
        <dbReference type="ARBA" id="ARBA00023140"/>
    </source>
</evidence>
<evidence type="ECO:0000313" key="5">
    <source>
        <dbReference type="EMBL" id="KAG0672244.1"/>
    </source>
</evidence>
<keyword evidence="1" id="KW-0962">Peroxisome biogenesis</keyword>
<reference evidence="5 6" key="1">
    <citation type="submission" date="2020-11" db="EMBL/GenBank/DDBJ databases">
        <title>Kefir isolates.</title>
        <authorList>
            <person name="Marcisauskas S."/>
            <person name="Kim Y."/>
            <person name="Blasche S."/>
        </authorList>
    </citation>
    <scope>NUCLEOTIDE SEQUENCE [LARGE SCALE GENOMIC DNA]</scope>
    <source>
        <strain evidence="5 6">OG2</strain>
    </source>
</reference>
<evidence type="ECO:0000256" key="1">
    <source>
        <dbReference type="ARBA" id="ARBA00022593"/>
    </source>
</evidence>
<organism evidence="5 6">
    <name type="scientific">Maudiozyma exigua</name>
    <name type="common">Yeast</name>
    <name type="synonym">Kazachstania exigua</name>
    <dbReference type="NCBI Taxonomy" id="34358"/>
    <lineage>
        <taxon>Eukaryota</taxon>
        <taxon>Fungi</taxon>
        <taxon>Dikarya</taxon>
        <taxon>Ascomycota</taxon>
        <taxon>Saccharomycotina</taxon>
        <taxon>Saccharomycetes</taxon>
        <taxon>Saccharomycetales</taxon>
        <taxon>Saccharomycetaceae</taxon>
        <taxon>Maudiozyma</taxon>
    </lineage>
</organism>
<keyword evidence="6" id="KW-1185">Reference proteome</keyword>
<dbReference type="GO" id="GO:0005778">
    <property type="term" value="C:peroxisomal membrane"/>
    <property type="evidence" value="ECO:0007669"/>
    <property type="project" value="UniProtKB-SubCell"/>
</dbReference>
<dbReference type="GO" id="GO:0016559">
    <property type="term" value="P:peroxisome fission"/>
    <property type="evidence" value="ECO:0007669"/>
    <property type="project" value="InterPro"/>
</dbReference>
<dbReference type="AlphaFoldDB" id="A0A9P6WEL8"/>
<dbReference type="EMBL" id="PUHR01000004">
    <property type="protein sequence ID" value="KAG0672244.1"/>
    <property type="molecule type" value="Genomic_DNA"/>
</dbReference>
<evidence type="ECO:0000256" key="4">
    <source>
        <dbReference type="ARBA" id="ARBA00046271"/>
    </source>
</evidence>
<dbReference type="Pfam" id="PF05648">
    <property type="entry name" value="PEX11"/>
    <property type="match status" value="1"/>
</dbReference>